<proteinExistence type="inferred from homology"/>
<sequence>MKITALQQPNKPMQYTEQILANWRKDYITNVEQLKAKEERDKIKRQQSYQLSYQKPKGRTEVVPEWFANRNEGEEVTPAAESNNNTIDFEAERQKVLEMLGKKESVING</sequence>
<feature type="domain" description="DnaB/C C-terminal" evidence="2">
    <location>
        <begin position="5"/>
        <end position="37"/>
    </location>
</feature>
<comment type="similarity">
    <text evidence="1">Belongs to the DnaB/DnaD family.</text>
</comment>
<dbReference type="OrthoDB" id="1258529at2"/>
<comment type="caution">
    <text evidence="3">The sequence shown here is derived from an EMBL/GenBank/DDBJ whole genome shotgun (WGS) entry which is preliminary data.</text>
</comment>
<accession>A0A0K9FCT3</accession>
<dbReference type="AlphaFoldDB" id="A0A0K9FCT3"/>
<dbReference type="Proteomes" id="UP000037326">
    <property type="component" value="Unassembled WGS sequence"/>
</dbReference>
<gene>
    <name evidence="3" type="ORF">ACZ11_07560</name>
</gene>
<protein>
    <recommendedName>
        <fullName evidence="2">DnaB/C C-terminal domain-containing protein</fullName>
    </recommendedName>
</protein>
<dbReference type="InterPro" id="IPR006343">
    <property type="entry name" value="DnaB/C_C"/>
</dbReference>
<evidence type="ECO:0000259" key="2">
    <source>
        <dbReference type="Pfam" id="PF07261"/>
    </source>
</evidence>
<dbReference type="EMBL" id="LFXJ01000005">
    <property type="protein sequence ID" value="KMY32018.1"/>
    <property type="molecule type" value="Genomic_DNA"/>
</dbReference>
<evidence type="ECO:0000256" key="1">
    <source>
        <dbReference type="ARBA" id="ARBA00093462"/>
    </source>
</evidence>
<evidence type="ECO:0000313" key="4">
    <source>
        <dbReference type="Proteomes" id="UP000037326"/>
    </source>
</evidence>
<reference evidence="4" key="1">
    <citation type="submission" date="2015-07" db="EMBL/GenBank/DDBJ databases">
        <authorList>
            <consortium name="Consortium for Microbial Forensics and Genomics (microFORGE)"/>
            <person name="Knight B.M."/>
            <person name="Roberts D.P."/>
            <person name="Lin D."/>
            <person name="Hari K."/>
            <person name="Fletcher J."/>
            <person name="Melcher U."/>
            <person name="Blagden T."/>
            <person name="Winegar R.A."/>
        </authorList>
    </citation>
    <scope>NUCLEOTIDE SEQUENCE [LARGE SCALE GENOMIC DNA]</scope>
    <source>
        <strain evidence="4">DSM 23493</strain>
    </source>
</reference>
<name>A0A0K9FCT3_9BACI</name>
<organism evidence="3 4">
    <name type="scientific">Lysinibacillus xylanilyticus</name>
    <dbReference type="NCBI Taxonomy" id="582475"/>
    <lineage>
        <taxon>Bacteria</taxon>
        <taxon>Bacillati</taxon>
        <taxon>Bacillota</taxon>
        <taxon>Bacilli</taxon>
        <taxon>Bacillales</taxon>
        <taxon>Bacillaceae</taxon>
        <taxon>Lysinibacillus</taxon>
    </lineage>
</organism>
<dbReference type="PATRIC" id="fig|582475.4.peg.1023"/>
<evidence type="ECO:0000313" key="3">
    <source>
        <dbReference type="EMBL" id="KMY32018.1"/>
    </source>
</evidence>
<dbReference type="Pfam" id="PF07261">
    <property type="entry name" value="DnaB_2"/>
    <property type="match status" value="1"/>
</dbReference>